<dbReference type="Proteomes" id="UP000230407">
    <property type="component" value="Unassembled WGS sequence"/>
</dbReference>
<comment type="caution">
    <text evidence="2">The sequence shown here is derived from an EMBL/GenBank/DDBJ whole genome shotgun (WGS) entry which is preliminary data.</text>
</comment>
<evidence type="ECO:0000313" key="2">
    <source>
        <dbReference type="EMBL" id="PJE99724.1"/>
    </source>
</evidence>
<organism evidence="2 3">
    <name type="scientific">Streptomyces carminius</name>
    <dbReference type="NCBI Taxonomy" id="2665496"/>
    <lineage>
        <taxon>Bacteria</taxon>
        <taxon>Bacillati</taxon>
        <taxon>Actinomycetota</taxon>
        <taxon>Actinomycetes</taxon>
        <taxon>Kitasatosporales</taxon>
        <taxon>Streptomycetaceae</taxon>
        <taxon>Streptomyces</taxon>
    </lineage>
</organism>
<evidence type="ECO:0000313" key="3">
    <source>
        <dbReference type="Proteomes" id="UP000230407"/>
    </source>
</evidence>
<dbReference type="RefSeq" id="WP_100200765.1">
    <property type="nucleotide sequence ID" value="NZ_PGGW01000011.1"/>
</dbReference>
<reference evidence="2 3" key="1">
    <citation type="submission" date="2017-11" db="EMBL/GenBank/DDBJ databases">
        <title>Streptomyces carmine sp. nov., a novel actinomycete isolated from Sophora alopecuroides in Xinjiang, China.</title>
        <authorList>
            <person name="Wang Y."/>
            <person name="Luo X."/>
            <person name="Wan C."/>
            <person name="Zhang L."/>
        </authorList>
    </citation>
    <scope>NUCLEOTIDE SEQUENCE [LARGE SCALE GENOMIC DNA]</scope>
    <source>
        <strain evidence="2 3">TRM SA0054</strain>
    </source>
</reference>
<feature type="region of interest" description="Disordered" evidence="1">
    <location>
        <begin position="64"/>
        <end position="84"/>
    </location>
</feature>
<evidence type="ECO:0000256" key="1">
    <source>
        <dbReference type="SAM" id="MobiDB-lite"/>
    </source>
</evidence>
<protein>
    <submittedName>
        <fullName evidence="2">Uncharacterized protein</fullName>
    </submittedName>
</protein>
<gene>
    <name evidence="2" type="ORF">CUT44_04325</name>
</gene>
<name>A0A2M8M6C0_9ACTN</name>
<dbReference type="AlphaFoldDB" id="A0A2M8M6C0"/>
<dbReference type="EMBL" id="PGGW01000011">
    <property type="protein sequence ID" value="PJE99724.1"/>
    <property type="molecule type" value="Genomic_DNA"/>
</dbReference>
<accession>A0A2M8M6C0</accession>
<keyword evidence="3" id="KW-1185">Reference proteome</keyword>
<proteinExistence type="predicted"/>
<sequence length="84" mass="8761">MLRIVTPLTTLPLVLLALAEPAEEDRPEAPAGVLSHPGHGWRYTLAGGGPDDLYTVQVTCDRAVPDPPAGPGAERNAVPVTVGR</sequence>